<reference evidence="2" key="1">
    <citation type="journal article" date="2020" name="mSystems">
        <title>Genome- and Community-Level Interaction Insights into Carbon Utilization and Element Cycling Functions of Hydrothermarchaeota in Hydrothermal Sediment.</title>
        <authorList>
            <person name="Zhou Z."/>
            <person name="Liu Y."/>
            <person name="Xu W."/>
            <person name="Pan J."/>
            <person name="Luo Z.H."/>
            <person name="Li M."/>
        </authorList>
    </citation>
    <scope>NUCLEOTIDE SEQUENCE [LARGE SCALE GENOMIC DNA]</scope>
    <source>
        <strain evidence="2">SpSt-418</strain>
    </source>
</reference>
<evidence type="ECO:0000256" key="1">
    <source>
        <dbReference type="SAM" id="SignalP"/>
    </source>
</evidence>
<sequence length="95" mass="10598">MGGSIPCLAIALCLPLCTPPTARCAPKTAFHRFATLYSATHKVCYKRMWELRPSPGVAPCTLSQLFPVLLYQMPNGYIPLTKNLQQQYKSTILVR</sequence>
<accession>A0A7C3PSL3</accession>
<evidence type="ECO:0000313" key="2">
    <source>
        <dbReference type="EMBL" id="HFN00182.1"/>
    </source>
</evidence>
<comment type="caution">
    <text evidence="2">The sequence shown here is derived from an EMBL/GenBank/DDBJ whole genome shotgun (WGS) entry which is preliminary data.</text>
</comment>
<dbReference type="AlphaFoldDB" id="A0A7C3PSL3"/>
<proteinExistence type="predicted"/>
<keyword evidence="1" id="KW-0732">Signal</keyword>
<gene>
    <name evidence="2" type="ORF">ENR64_20980</name>
</gene>
<name>A0A7C3PSL3_9CYAN</name>
<organism evidence="2">
    <name type="scientific">Oscillatoriales cyanobacterium SpSt-418</name>
    <dbReference type="NCBI Taxonomy" id="2282169"/>
    <lineage>
        <taxon>Bacteria</taxon>
        <taxon>Bacillati</taxon>
        <taxon>Cyanobacteriota</taxon>
        <taxon>Cyanophyceae</taxon>
        <taxon>Oscillatoriophycideae</taxon>
        <taxon>Oscillatoriales</taxon>
    </lineage>
</organism>
<dbReference type="EMBL" id="DSRU01000301">
    <property type="protein sequence ID" value="HFN00182.1"/>
    <property type="molecule type" value="Genomic_DNA"/>
</dbReference>
<evidence type="ECO:0008006" key="3">
    <source>
        <dbReference type="Google" id="ProtNLM"/>
    </source>
</evidence>
<feature type="signal peptide" evidence="1">
    <location>
        <begin position="1"/>
        <end position="24"/>
    </location>
</feature>
<protein>
    <recommendedName>
        <fullName evidence="3">Secreted protein</fullName>
    </recommendedName>
</protein>
<feature type="chain" id="PRO_5028092820" description="Secreted protein" evidence="1">
    <location>
        <begin position="25"/>
        <end position="95"/>
    </location>
</feature>